<feature type="coiled-coil region" evidence="1">
    <location>
        <begin position="126"/>
        <end position="153"/>
    </location>
</feature>
<dbReference type="AlphaFoldDB" id="A0A1F5PWY2"/>
<dbReference type="STRING" id="1817841.A3B10_00975"/>
<name>A0A1F5PWY2_9BACT</name>
<sequence>MKKLGLAIITLILLGGAAMLGQAIPQEPRIRPDVVALLNDPATLVSAKDVKARIETDGWPEIVAKIGWVLRHAQLPATARSRSIATANSNRKNWYPIVGDIAPAKRVLSYMIIYLDEQYKLDAAAAAAQNERITMLEQQIKELEAAVAELKKRVK</sequence>
<keyword evidence="1" id="KW-0175">Coiled coil</keyword>
<accession>A0A1F5PWY2</accession>
<proteinExistence type="predicted"/>
<dbReference type="EMBL" id="MFFB01000018">
    <property type="protein sequence ID" value="OGE94364.1"/>
    <property type="molecule type" value="Genomic_DNA"/>
</dbReference>
<reference evidence="2 3" key="1">
    <citation type="journal article" date="2016" name="Nat. Commun.">
        <title>Thousands of microbial genomes shed light on interconnected biogeochemical processes in an aquifer system.</title>
        <authorList>
            <person name="Anantharaman K."/>
            <person name="Brown C.T."/>
            <person name="Hug L.A."/>
            <person name="Sharon I."/>
            <person name="Castelle C.J."/>
            <person name="Probst A.J."/>
            <person name="Thomas B.C."/>
            <person name="Singh A."/>
            <person name="Wilkins M.J."/>
            <person name="Karaoz U."/>
            <person name="Brodie E.L."/>
            <person name="Williams K.H."/>
            <person name="Hubbard S.S."/>
            <person name="Banfield J.F."/>
        </authorList>
    </citation>
    <scope>NUCLEOTIDE SEQUENCE [LARGE SCALE GENOMIC DNA]</scope>
</reference>
<evidence type="ECO:0000313" key="3">
    <source>
        <dbReference type="Proteomes" id="UP000177281"/>
    </source>
</evidence>
<organism evidence="2 3">
    <name type="scientific">Candidatus Doudnabacteria bacterium RIFCSPLOWO2_01_FULL_44_21</name>
    <dbReference type="NCBI Taxonomy" id="1817841"/>
    <lineage>
        <taxon>Bacteria</taxon>
        <taxon>Candidatus Doudnaibacteriota</taxon>
    </lineage>
</organism>
<comment type="caution">
    <text evidence="2">The sequence shown here is derived from an EMBL/GenBank/DDBJ whole genome shotgun (WGS) entry which is preliminary data.</text>
</comment>
<evidence type="ECO:0000256" key="1">
    <source>
        <dbReference type="SAM" id="Coils"/>
    </source>
</evidence>
<evidence type="ECO:0000313" key="2">
    <source>
        <dbReference type="EMBL" id="OGE94364.1"/>
    </source>
</evidence>
<gene>
    <name evidence="2" type="ORF">A3B10_00975</name>
</gene>
<protein>
    <submittedName>
        <fullName evidence="2">Uncharacterized protein</fullName>
    </submittedName>
</protein>
<dbReference type="Proteomes" id="UP000177281">
    <property type="component" value="Unassembled WGS sequence"/>
</dbReference>